<evidence type="ECO:0000313" key="1">
    <source>
        <dbReference type="Ensembl" id="ENSMGAP00000027793.1"/>
    </source>
</evidence>
<organism evidence="1 2">
    <name type="scientific">Meleagris gallopavo</name>
    <name type="common">Wild turkey</name>
    <dbReference type="NCBI Taxonomy" id="9103"/>
    <lineage>
        <taxon>Eukaryota</taxon>
        <taxon>Metazoa</taxon>
        <taxon>Chordata</taxon>
        <taxon>Craniata</taxon>
        <taxon>Vertebrata</taxon>
        <taxon>Euteleostomi</taxon>
        <taxon>Archelosauria</taxon>
        <taxon>Archosauria</taxon>
        <taxon>Dinosauria</taxon>
        <taxon>Saurischia</taxon>
        <taxon>Theropoda</taxon>
        <taxon>Coelurosauria</taxon>
        <taxon>Aves</taxon>
        <taxon>Neognathae</taxon>
        <taxon>Galloanserae</taxon>
        <taxon>Galliformes</taxon>
        <taxon>Phasianidae</taxon>
        <taxon>Meleagridinae</taxon>
        <taxon>Meleagris</taxon>
    </lineage>
</organism>
<dbReference type="Proteomes" id="UP000001645">
    <property type="component" value="Chromosome 6"/>
</dbReference>
<sequence>MLIEQKVGLYALGHQGPALTFIIHNRGTDLSKVFCLVVLTVVVQMCLQNGICLLGWVSMNLAGRPCVGQGSIGHECPRVGQSVCMSDRTSVCWAVCLRAGHCVCISVMRSVCVRQCVCMSGSVSVCQAVC</sequence>
<accession>A0A803Y7P6</accession>
<reference evidence="1" key="2">
    <citation type="submission" date="2025-08" db="UniProtKB">
        <authorList>
            <consortium name="Ensembl"/>
        </authorList>
    </citation>
    <scope>IDENTIFICATION</scope>
</reference>
<evidence type="ECO:0000313" key="2">
    <source>
        <dbReference type="Proteomes" id="UP000001645"/>
    </source>
</evidence>
<proteinExistence type="predicted"/>
<dbReference type="Ensembl" id="ENSMGAT00000028879.1">
    <property type="protein sequence ID" value="ENSMGAP00000027793.1"/>
    <property type="gene ID" value="ENSMGAG00000020643.1"/>
</dbReference>
<dbReference type="AlphaFoldDB" id="A0A803Y7P6"/>
<dbReference type="InParanoid" id="A0A803Y7P6"/>
<protein>
    <submittedName>
        <fullName evidence="1">Uncharacterized protein</fullName>
    </submittedName>
</protein>
<keyword evidence="2" id="KW-1185">Reference proteome</keyword>
<reference evidence="1" key="3">
    <citation type="submission" date="2025-09" db="UniProtKB">
        <authorList>
            <consortium name="Ensembl"/>
        </authorList>
    </citation>
    <scope>IDENTIFICATION</scope>
</reference>
<reference evidence="1 2" key="1">
    <citation type="journal article" date="2010" name="PLoS Biol.">
        <title>Multi-platform next-generation sequencing of the domestic turkey (Meleagris gallopavo): genome assembly and analysis.</title>
        <authorList>
            <person name="Dalloul R.A."/>
            <person name="Long J.A."/>
            <person name="Zimin A.V."/>
            <person name="Aslam L."/>
            <person name="Beal K."/>
            <person name="Blomberg L.A."/>
            <person name="Bouffard P."/>
            <person name="Burt D.W."/>
            <person name="Crasta O."/>
            <person name="Crooijmans R.P."/>
            <person name="Cooper K."/>
            <person name="Coulombe R.A."/>
            <person name="De S."/>
            <person name="Delany M.E."/>
            <person name="Dodgson J.B."/>
            <person name="Dong J.J."/>
            <person name="Evans C."/>
            <person name="Frederickson K.M."/>
            <person name="Flicek P."/>
            <person name="Florea L."/>
            <person name="Folkerts O."/>
            <person name="Groenen M.A."/>
            <person name="Harkins T.T."/>
            <person name="Herrero J."/>
            <person name="Hoffmann S."/>
            <person name="Megens H.J."/>
            <person name="Jiang A."/>
            <person name="de Jong P."/>
            <person name="Kaiser P."/>
            <person name="Kim H."/>
            <person name="Kim K.W."/>
            <person name="Kim S."/>
            <person name="Langenberger D."/>
            <person name="Lee M.K."/>
            <person name="Lee T."/>
            <person name="Mane S."/>
            <person name="Marcais G."/>
            <person name="Marz M."/>
            <person name="McElroy A.P."/>
            <person name="Modise T."/>
            <person name="Nefedov M."/>
            <person name="Notredame C."/>
            <person name="Paton I.R."/>
            <person name="Payne W.S."/>
            <person name="Pertea G."/>
            <person name="Prickett D."/>
            <person name="Puiu D."/>
            <person name="Qioa D."/>
            <person name="Raineri E."/>
            <person name="Ruffier M."/>
            <person name="Salzberg S.L."/>
            <person name="Schatz M.C."/>
            <person name="Scheuring C."/>
            <person name="Schmidt C.J."/>
            <person name="Schroeder S."/>
            <person name="Searle S.M."/>
            <person name="Smith E.J."/>
            <person name="Smith J."/>
            <person name="Sonstegard T.S."/>
            <person name="Stadler P.F."/>
            <person name="Tafer H."/>
            <person name="Tu Z.J."/>
            <person name="Van Tassell C.P."/>
            <person name="Vilella A.J."/>
            <person name="Williams K.P."/>
            <person name="Yorke J.A."/>
            <person name="Zhang L."/>
            <person name="Zhang H.B."/>
            <person name="Zhang X."/>
            <person name="Zhang Y."/>
            <person name="Reed K.M."/>
        </authorList>
    </citation>
    <scope>NUCLEOTIDE SEQUENCE [LARGE SCALE GENOMIC DNA]</scope>
</reference>
<name>A0A803Y7P6_MELGA</name>